<dbReference type="EMBL" id="BLBS01000037">
    <property type="protein sequence ID" value="GET89741.1"/>
    <property type="molecule type" value="Genomic_DNA"/>
</dbReference>
<dbReference type="VEuPathDB" id="TriTrypDB:LtaPh_2709900"/>
<dbReference type="AlphaFoldDB" id="A0A640KKH9"/>
<feature type="region of interest" description="Disordered" evidence="1">
    <location>
        <begin position="199"/>
        <end position="224"/>
    </location>
</feature>
<feature type="compositionally biased region" description="Polar residues" evidence="1">
    <location>
        <begin position="240"/>
        <end position="269"/>
    </location>
</feature>
<accession>A0A640KKH9</accession>
<dbReference type="Proteomes" id="UP000419144">
    <property type="component" value="Unassembled WGS sequence"/>
</dbReference>
<feature type="region of interest" description="Disordered" evidence="1">
    <location>
        <begin position="802"/>
        <end position="834"/>
    </location>
</feature>
<proteinExistence type="predicted"/>
<keyword evidence="3" id="KW-1185">Reference proteome</keyword>
<comment type="caution">
    <text evidence="2">The sequence shown here is derived from an EMBL/GenBank/DDBJ whole genome shotgun (WGS) entry which is preliminary data.</text>
</comment>
<name>A0A640KKH9_LEITA</name>
<feature type="region of interest" description="Disordered" evidence="1">
    <location>
        <begin position="240"/>
        <end position="273"/>
    </location>
</feature>
<evidence type="ECO:0000313" key="3">
    <source>
        <dbReference type="Proteomes" id="UP000419144"/>
    </source>
</evidence>
<organism evidence="2 3">
    <name type="scientific">Leishmania tarentolae</name>
    <name type="common">Sauroleishmania tarentolae</name>
    <dbReference type="NCBI Taxonomy" id="5689"/>
    <lineage>
        <taxon>Eukaryota</taxon>
        <taxon>Discoba</taxon>
        <taxon>Euglenozoa</taxon>
        <taxon>Kinetoplastea</taxon>
        <taxon>Metakinetoplastina</taxon>
        <taxon>Trypanosomatida</taxon>
        <taxon>Trypanosomatidae</taxon>
        <taxon>Leishmaniinae</taxon>
        <taxon>Leishmania</taxon>
        <taxon>lizard Leishmania</taxon>
    </lineage>
</organism>
<feature type="region of interest" description="Disordered" evidence="1">
    <location>
        <begin position="1"/>
        <end position="33"/>
    </location>
</feature>
<evidence type="ECO:0000256" key="1">
    <source>
        <dbReference type="SAM" id="MobiDB-lite"/>
    </source>
</evidence>
<feature type="compositionally biased region" description="Polar residues" evidence="1">
    <location>
        <begin position="1"/>
        <end position="10"/>
    </location>
</feature>
<evidence type="ECO:0000313" key="2">
    <source>
        <dbReference type="EMBL" id="GET89741.1"/>
    </source>
</evidence>
<feature type="compositionally biased region" description="Polar residues" evidence="1">
    <location>
        <begin position="199"/>
        <end position="210"/>
    </location>
</feature>
<protein>
    <submittedName>
        <fullName evidence="2">Uncharacterized protein</fullName>
    </submittedName>
</protein>
<feature type="region of interest" description="Disordered" evidence="1">
    <location>
        <begin position="404"/>
        <end position="441"/>
    </location>
</feature>
<feature type="region of interest" description="Disordered" evidence="1">
    <location>
        <begin position="616"/>
        <end position="638"/>
    </location>
</feature>
<dbReference type="OrthoDB" id="273054at2759"/>
<feature type="compositionally biased region" description="Polar residues" evidence="1">
    <location>
        <begin position="431"/>
        <end position="441"/>
    </location>
</feature>
<reference evidence="2" key="1">
    <citation type="submission" date="2019-11" db="EMBL/GenBank/DDBJ databases">
        <title>Leishmania tarentolae CDS.</title>
        <authorList>
            <person name="Goto Y."/>
            <person name="Yamagishi J."/>
        </authorList>
    </citation>
    <scope>NUCLEOTIDE SEQUENCE [LARGE SCALE GENOMIC DNA]</scope>
    <source>
        <strain evidence="2">Parrot Tar II</strain>
    </source>
</reference>
<feature type="compositionally biased region" description="Polar residues" evidence="1">
    <location>
        <begin position="809"/>
        <end position="822"/>
    </location>
</feature>
<feature type="compositionally biased region" description="Polar residues" evidence="1">
    <location>
        <begin position="17"/>
        <end position="28"/>
    </location>
</feature>
<gene>
    <name evidence="2" type="ORF">LtaPh_2709900</name>
</gene>
<sequence length="914" mass="98790">MHRSSSSQLGATKEPMTGSSSATTQRAGSSLHARPVVLPEEANIIGTNLTKSVTTSREQMLYLQALYPYAPYDELMTVISNTNGADEAAEHAYEVLNPDYNSFAYLKEQHDLCTNEKLSSVERAAAFSDLRESLQERAASVFRPGHFGNLSQLQEYQETVGLFIVDTSDWDRATRLSSHDVAEMTFMDLPLLEESTNYGAASTSCNSDSDGVNELRRDEGSQGQRTLLAASSNATRFLNVQRGSKQDPVSNTVSASLSGKNTEKGSSAPTCGASKERLIGGLNGNGALDHQEGSTTASVVYVGHNDPPRAAPIIAWAPEAIRVGPVEARRECEDILRVFDEAAFFKNPLVQLATSPPPSNGNSAHAHISPLESTLAVPSAAEGGEAHGHLMNGVAGASARTLAAAPSPHTTFPSLTGKENEVHEPFDPGSRSLSNLGNGDSFNEKAEALLSAQAPPTSSSHPCSRTCLPEPYAAAQPFSTPSTSTAYCLTKGTRHISDNDDNSTSSSARCVELRKRDETRKALKGRKPHALTTSETVFQRMRSRTPIGNLIFREASQQTPLLSPRHKKSGNGLLNVACSPEQALSHVTTAHEEANARNGTAEGTERQQVSRNGCDDIAANGRDMTGGGTGERDSKGPFNTRTLAIPAAHSRCSSLDPIVFLNAEEERWDTIATMLAPYEEVFGSRSRCQLVRCVYDECPKLRANITVILQRLLHVVGKALRGKELGEGMTEELLKVPLLGSILLSTSPIKLTELTFCEDKCSFEFCEEGTWLQAKLSLKAIELDAIQFAYIGEVDAARQARAKWKSQRQKPGSSWRAGSSTRRSSEQEEYTTGATRGTAKIKASNVRLKGRVYIWLMASGKMHVAFQKTTVSIGSFQVSTTVTKLNVLCTLGAPFLRLMIQRGIKQVLQSGHSL</sequence>